<dbReference type="CDD" id="cd15797">
    <property type="entry name" value="PMEI"/>
    <property type="match status" value="1"/>
</dbReference>
<dbReference type="AlphaFoldDB" id="A0AAV3REX2"/>
<keyword evidence="7" id="KW-1185">Reference proteome</keyword>
<sequence length="170" mass="18046">MSPTNIFFSFGFLFLGFVSCSYANLIGDVCAKAPNPSSCNGILESNPGAVQTQDLPSLGLVAIDMAQGFSKSAQALATSLGQTTQDPKTKDSLNLCVENFVDALEGVNECREALTKKDKGSLNIKALAIYTLAVNCNDGFEGQEEPEKLRQATKNVIDTSIALLALSNML</sequence>
<dbReference type="PANTHER" id="PTHR36710">
    <property type="entry name" value="PECTINESTERASE INHIBITOR-LIKE"/>
    <property type="match status" value="1"/>
</dbReference>
<dbReference type="SMART" id="SM00856">
    <property type="entry name" value="PMEI"/>
    <property type="match status" value="1"/>
</dbReference>
<dbReference type="InterPro" id="IPR035513">
    <property type="entry name" value="Invertase/methylesterase_inhib"/>
</dbReference>
<gene>
    <name evidence="6" type="ORF">LIER_26632</name>
</gene>
<keyword evidence="2" id="KW-1015">Disulfide bond</keyword>
<dbReference type="PANTHER" id="PTHR36710:SF4">
    <property type="entry name" value="PLANT INVERTASE_PECTIN METHYLESTERASE INHIBITOR SUPERFAMILY PROTEIN"/>
    <property type="match status" value="1"/>
</dbReference>
<evidence type="ECO:0000313" key="7">
    <source>
        <dbReference type="Proteomes" id="UP001454036"/>
    </source>
</evidence>
<dbReference type="InterPro" id="IPR052421">
    <property type="entry name" value="PCW_Enzyme_Inhibitor"/>
</dbReference>
<dbReference type="SUPFAM" id="SSF101148">
    <property type="entry name" value="Plant invertase/pectin methylesterase inhibitor"/>
    <property type="match status" value="1"/>
</dbReference>
<organism evidence="6 7">
    <name type="scientific">Lithospermum erythrorhizon</name>
    <name type="common">Purple gromwell</name>
    <name type="synonym">Lithospermum officinale var. erythrorhizon</name>
    <dbReference type="NCBI Taxonomy" id="34254"/>
    <lineage>
        <taxon>Eukaryota</taxon>
        <taxon>Viridiplantae</taxon>
        <taxon>Streptophyta</taxon>
        <taxon>Embryophyta</taxon>
        <taxon>Tracheophyta</taxon>
        <taxon>Spermatophyta</taxon>
        <taxon>Magnoliopsida</taxon>
        <taxon>eudicotyledons</taxon>
        <taxon>Gunneridae</taxon>
        <taxon>Pentapetalae</taxon>
        <taxon>asterids</taxon>
        <taxon>lamiids</taxon>
        <taxon>Boraginales</taxon>
        <taxon>Boraginaceae</taxon>
        <taxon>Boraginoideae</taxon>
        <taxon>Lithospermeae</taxon>
        <taxon>Lithospermum</taxon>
    </lineage>
</organism>
<evidence type="ECO:0000256" key="1">
    <source>
        <dbReference type="ARBA" id="ARBA00022729"/>
    </source>
</evidence>
<reference evidence="6 7" key="1">
    <citation type="submission" date="2024-01" db="EMBL/GenBank/DDBJ databases">
        <title>The complete chloroplast genome sequence of Lithospermum erythrorhizon: insights into the phylogenetic relationship among Boraginaceae species and the maternal lineages of purple gromwells.</title>
        <authorList>
            <person name="Okada T."/>
            <person name="Watanabe K."/>
        </authorList>
    </citation>
    <scope>NUCLEOTIDE SEQUENCE [LARGE SCALE GENOMIC DNA]</scope>
</reference>
<keyword evidence="1 4" id="KW-0732">Signal</keyword>
<comment type="caution">
    <text evidence="6">The sequence shown here is derived from an EMBL/GenBank/DDBJ whole genome shotgun (WGS) entry which is preliminary data.</text>
</comment>
<dbReference type="Pfam" id="PF04043">
    <property type="entry name" value="PMEI"/>
    <property type="match status" value="1"/>
</dbReference>
<feature type="domain" description="Pectinesterase inhibitor" evidence="5">
    <location>
        <begin position="21"/>
        <end position="165"/>
    </location>
</feature>
<evidence type="ECO:0000313" key="6">
    <source>
        <dbReference type="EMBL" id="GAA0172902.1"/>
    </source>
</evidence>
<dbReference type="GO" id="GO:0046910">
    <property type="term" value="F:pectinesterase inhibitor activity"/>
    <property type="evidence" value="ECO:0007669"/>
    <property type="project" value="InterPro"/>
</dbReference>
<dbReference type="NCBIfam" id="TIGR01614">
    <property type="entry name" value="PME_inhib"/>
    <property type="match status" value="1"/>
</dbReference>
<evidence type="ECO:0000256" key="3">
    <source>
        <dbReference type="ARBA" id="ARBA00038471"/>
    </source>
</evidence>
<dbReference type="EMBL" id="BAABME010008344">
    <property type="protein sequence ID" value="GAA0172902.1"/>
    <property type="molecule type" value="Genomic_DNA"/>
</dbReference>
<evidence type="ECO:0000259" key="5">
    <source>
        <dbReference type="SMART" id="SM00856"/>
    </source>
</evidence>
<dbReference type="InterPro" id="IPR034086">
    <property type="entry name" value="PMEI_plant"/>
</dbReference>
<protein>
    <recommendedName>
        <fullName evidence="5">Pectinesterase inhibitor domain-containing protein</fullName>
    </recommendedName>
</protein>
<comment type="similarity">
    <text evidence="3">Belongs to the PMEI family.</text>
</comment>
<evidence type="ECO:0000256" key="2">
    <source>
        <dbReference type="ARBA" id="ARBA00023157"/>
    </source>
</evidence>
<name>A0AAV3REX2_LITER</name>
<feature type="chain" id="PRO_5043315637" description="Pectinesterase inhibitor domain-containing protein" evidence="4">
    <location>
        <begin position="24"/>
        <end position="170"/>
    </location>
</feature>
<evidence type="ECO:0000256" key="4">
    <source>
        <dbReference type="SAM" id="SignalP"/>
    </source>
</evidence>
<feature type="signal peptide" evidence="4">
    <location>
        <begin position="1"/>
        <end position="23"/>
    </location>
</feature>
<dbReference type="Proteomes" id="UP001454036">
    <property type="component" value="Unassembled WGS sequence"/>
</dbReference>
<accession>A0AAV3REX2</accession>
<proteinExistence type="inferred from homology"/>
<dbReference type="Gene3D" id="1.20.140.40">
    <property type="entry name" value="Invertase/pectin methylesterase inhibitor family protein"/>
    <property type="match status" value="1"/>
</dbReference>
<dbReference type="InterPro" id="IPR006501">
    <property type="entry name" value="Pectinesterase_inhib_dom"/>
</dbReference>